<sequence>MNKDVLVSGGPDPDFGTDGLANLPASMGYAGNLTWAPGTSPLVAGSSSTEEGKFLVTRLLNNGTVDASFGKNGVIQDQVMAQQRSVAIGAFEVEQDKTLIVVTTTTLSGSIIPCATRYSRDGILDPDYGQGGILQLSYPDTLSNDRLPDNEPLPDVEGQLYSLPSAMRTGLTPSGKLIVGWWYSVEKRTVIYRIDDTGQLDTSFNEVGYAHYPEALGSSSLGALLVLASGKVLVVGEHRSESGDFYPFLVRYTDTGALDVGFGNGGSGFVELPLQNYAGFRVNGCIETTEGNLIICGRGAGDNAALIGLDKDGRIDESFNPEPVPDLFQWLSAAYDGDKIVAAGHTSNSRYLIVARYNTDGSLDRAFGTDSGWVRLDYPGIPESSTPYDVKSVEERILVAGGSFVTRILA</sequence>
<organism evidence="1 2">
    <name type="scientific">Pseudomonas graminis</name>
    <dbReference type="NCBI Taxonomy" id="158627"/>
    <lineage>
        <taxon>Bacteria</taxon>
        <taxon>Pseudomonadati</taxon>
        <taxon>Pseudomonadota</taxon>
        <taxon>Gammaproteobacteria</taxon>
        <taxon>Pseudomonadales</taxon>
        <taxon>Pseudomonadaceae</taxon>
        <taxon>Pseudomonas</taxon>
    </lineage>
</organism>
<dbReference type="OrthoDB" id="9805017at2"/>
<dbReference type="InterPro" id="IPR013431">
    <property type="entry name" value="Delta_60_rpt"/>
</dbReference>
<dbReference type="EMBL" id="FOHW01000002">
    <property type="protein sequence ID" value="SES82376.1"/>
    <property type="molecule type" value="Genomic_DNA"/>
</dbReference>
<dbReference type="Proteomes" id="UP000182332">
    <property type="component" value="Unassembled WGS sequence"/>
</dbReference>
<evidence type="ECO:0000313" key="2">
    <source>
        <dbReference type="Proteomes" id="UP000182332"/>
    </source>
</evidence>
<evidence type="ECO:0000313" key="1">
    <source>
        <dbReference type="EMBL" id="SES82376.1"/>
    </source>
</evidence>
<gene>
    <name evidence="1" type="ORF">SAMN05216197_102309</name>
</gene>
<name>A0A1H9ZMH1_9PSED</name>
<accession>A0A1H9ZMH1</accession>
<dbReference type="RefSeq" id="WP_074884626.1">
    <property type="nucleotide sequence ID" value="NZ_FOHW01000002.1"/>
</dbReference>
<reference evidence="1 2" key="1">
    <citation type="submission" date="2016-10" db="EMBL/GenBank/DDBJ databases">
        <authorList>
            <person name="de Groot N.N."/>
        </authorList>
    </citation>
    <scope>NUCLEOTIDE SEQUENCE [LARGE SCALE GENOMIC DNA]</scope>
    <source>
        <strain evidence="1 2">DSM 11363</strain>
    </source>
</reference>
<dbReference type="AlphaFoldDB" id="A0A1H9ZMH1"/>
<dbReference type="Pfam" id="PF17164">
    <property type="entry name" value="DUF5122"/>
    <property type="match status" value="3"/>
</dbReference>
<proteinExistence type="predicted"/>
<dbReference type="Gene3D" id="2.80.10.50">
    <property type="match status" value="2"/>
</dbReference>
<dbReference type="NCBIfam" id="TIGR02608">
    <property type="entry name" value="delta_60_rpt"/>
    <property type="match status" value="4"/>
</dbReference>
<protein>
    <submittedName>
        <fullName evidence="1">Delta-60 repeat domain-containing protein</fullName>
    </submittedName>
</protein>